<dbReference type="Proteomes" id="UP000001542">
    <property type="component" value="Unassembled WGS sequence"/>
</dbReference>
<feature type="region of interest" description="Disordered" evidence="3">
    <location>
        <begin position="132"/>
        <end position="217"/>
    </location>
</feature>
<dbReference type="AlphaFoldDB" id="A2GBB8"/>
<accession>A2GBB8</accession>
<keyword evidence="2" id="KW-0677">Repeat</keyword>
<dbReference type="EMBL" id="DS114902">
    <property type="protein sequence ID" value="EAX85549.1"/>
    <property type="molecule type" value="Genomic_DNA"/>
</dbReference>
<evidence type="ECO:0000256" key="3">
    <source>
        <dbReference type="SAM" id="MobiDB-lite"/>
    </source>
</evidence>
<gene>
    <name evidence="4" type="ORF">TVAG_527370</name>
</gene>
<dbReference type="OrthoDB" id="1517790at2759"/>
<dbReference type="Pfam" id="PF14580">
    <property type="entry name" value="LRR_9"/>
    <property type="match status" value="1"/>
</dbReference>
<proteinExistence type="predicted"/>
<dbReference type="PROSITE" id="PS51450">
    <property type="entry name" value="LRR"/>
    <property type="match status" value="1"/>
</dbReference>
<dbReference type="OMA" id="ISICHEL"/>
<evidence type="ECO:0000256" key="2">
    <source>
        <dbReference type="ARBA" id="ARBA00022737"/>
    </source>
</evidence>
<reference evidence="4" key="2">
    <citation type="journal article" date="2007" name="Science">
        <title>Draft genome sequence of the sexually transmitted pathogen Trichomonas vaginalis.</title>
        <authorList>
            <person name="Carlton J.M."/>
            <person name="Hirt R.P."/>
            <person name="Silva J.C."/>
            <person name="Delcher A.L."/>
            <person name="Schatz M."/>
            <person name="Zhao Q."/>
            <person name="Wortman J.R."/>
            <person name="Bidwell S.L."/>
            <person name="Alsmark U.C.M."/>
            <person name="Besteiro S."/>
            <person name="Sicheritz-Ponten T."/>
            <person name="Noel C.J."/>
            <person name="Dacks J.B."/>
            <person name="Foster P.G."/>
            <person name="Simillion C."/>
            <person name="Van de Peer Y."/>
            <person name="Miranda-Saavedra D."/>
            <person name="Barton G.J."/>
            <person name="Westrop G.D."/>
            <person name="Mueller S."/>
            <person name="Dessi D."/>
            <person name="Fiori P.L."/>
            <person name="Ren Q."/>
            <person name="Paulsen I."/>
            <person name="Zhang H."/>
            <person name="Bastida-Corcuera F.D."/>
            <person name="Simoes-Barbosa A."/>
            <person name="Brown M.T."/>
            <person name="Hayes R.D."/>
            <person name="Mukherjee M."/>
            <person name="Okumura C.Y."/>
            <person name="Schneider R."/>
            <person name="Smith A.J."/>
            <person name="Vanacova S."/>
            <person name="Villalvazo M."/>
            <person name="Haas B.J."/>
            <person name="Pertea M."/>
            <person name="Feldblyum T.V."/>
            <person name="Utterback T.R."/>
            <person name="Shu C.L."/>
            <person name="Osoegawa K."/>
            <person name="de Jong P.J."/>
            <person name="Hrdy I."/>
            <person name="Horvathova L."/>
            <person name="Zubacova Z."/>
            <person name="Dolezal P."/>
            <person name="Malik S.B."/>
            <person name="Logsdon J.M. Jr."/>
            <person name="Henze K."/>
            <person name="Gupta A."/>
            <person name="Wang C.C."/>
            <person name="Dunne R.L."/>
            <person name="Upcroft J.A."/>
            <person name="Upcroft P."/>
            <person name="White O."/>
            <person name="Salzberg S.L."/>
            <person name="Tang P."/>
            <person name="Chiu C.-H."/>
            <person name="Lee Y.-S."/>
            <person name="Embley T.M."/>
            <person name="Coombs G.H."/>
            <person name="Mottram J.C."/>
            <person name="Tachezy J."/>
            <person name="Fraser-Liggett C.M."/>
            <person name="Johnson P.J."/>
        </authorList>
    </citation>
    <scope>NUCLEOTIDE SEQUENCE [LARGE SCALE GENOMIC DNA]</scope>
    <source>
        <strain evidence="4">G3</strain>
    </source>
</reference>
<dbReference type="VEuPathDB" id="TrichDB:TVAGG3_0286330"/>
<reference evidence="4" key="1">
    <citation type="submission" date="2006-10" db="EMBL/GenBank/DDBJ databases">
        <authorList>
            <person name="Amadeo P."/>
            <person name="Zhao Q."/>
            <person name="Wortman J."/>
            <person name="Fraser-Liggett C."/>
            <person name="Carlton J."/>
        </authorList>
    </citation>
    <scope>NUCLEOTIDE SEQUENCE</scope>
    <source>
        <strain evidence="4">G3</strain>
    </source>
</reference>
<dbReference type="KEGG" id="tva:4743190"/>
<keyword evidence="5" id="KW-1185">Reference proteome</keyword>
<protein>
    <submittedName>
        <fullName evidence="4">Leucine Rich Repeat family protein</fullName>
    </submittedName>
</protein>
<dbReference type="PANTHER" id="PTHR18849">
    <property type="entry name" value="LEUCINE RICH REPEAT PROTEIN"/>
    <property type="match status" value="1"/>
</dbReference>
<dbReference type="VEuPathDB" id="TrichDB:TVAG_527370"/>
<dbReference type="InterPro" id="IPR001611">
    <property type="entry name" value="Leu-rich_rpt"/>
</dbReference>
<dbReference type="SMR" id="A2GBB8"/>
<feature type="compositionally biased region" description="Low complexity" evidence="3">
    <location>
        <begin position="145"/>
        <end position="170"/>
    </location>
</feature>
<dbReference type="SUPFAM" id="SSF52058">
    <property type="entry name" value="L domain-like"/>
    <property type="match status" value="1"/>
</dbReference>
<evidence type="ECO:0000256" key="1">
    <source>
        <dbReference type="ARBA" id="ARBA00022614"/>
    </source>
</evidence>
<organism evidence="4 5">
    <name type="scientific">Trichomonas vaginalis (strain ATCC PRA-98 / G3)</name>
    <dbReference type="NCBI Taxonomy" id="412133"/>
    <lineage>
        <taxon>Eukaryota</taxon>
        <taxon>Metamonada</taxon>
        <taxon>Parabasalia</taxon>
        <taxon>Trichomonadida</taxon>
        <taxon>Trichomonadidae</taxon>
        <taxon>Trichomonas</taxon>
    </lineage>
</organism>
<dbReference type="RefSeq" id="XP_001298479.1">
    <property type="nucleotide sequence ID" value="XM_001298478.1"/>
</dbReference>
<dbReference type="InParanoid" id="A2GBB8"/>
<name>A2GBB8_TRIV3</name>
<dbReference type="Gene3D" id="3.80.10.10">
    <property type="entry name" value="Ribonuclease Inhibitor"/>
    <property type="match status" value="1"/>
</dbReference>
<sequence>MEEKNTRGILKEHMIFQKTHTTSLADVRTLNMWGFELTDVSIVEKMPNVETISLSLNQITTLKPFGNCYSLKNLYLRQNQISDLSEINYLARLPNLRALMLRDNPVSELPNYRQYVAKTLPRLEKLDDIDISSSDASYNPGPMLNIPQNAFQQQQQPPQQQRNLQMNPPNSGRRINSSRMHNEERQETWQDPQIPPREIHNHHQNQPPPRQMQPRAMMAPGSADDAMLAAVLALIPELSDDSIQIVLDAIRNRHT</sequence>
<evidence type="ECO:0000313" key="5">
    <source>
        <dbReference type="Proteomes" id="UP000001542"/>
    </source>
</evidence>
<dbReference type="InterPro" id="IPR032675">
    <property type="entry name" value="LRR_dom_sf"/>
</dbReference>
<dbReference type="PANTHER" id="PTHR18849:SF0">
    <property type="entry name" value="CILIA- AND FLAGELLA-ASSOCIATED PROTEIN 410-RELATED"/>
    <property type="match status" value="1"/>
</dbReference>
<dbReference type="STRING" id="5722.A2GBB8"/>
<evidence type="ECO:0000313" key="4">
    <source>
        <dbReference type="EMBL" id="EAX85549.1"/>
    </source>
</evidence>
<keyword evidence="1" id="KW-0433">Leucine-rich repeat</keyword>
<dbReference type="eggNOG" id="KOG2123">
    <property type="taxonomic scope" value="Eukaryota"/>
</dbReference>